<dbReference type="Proteomes" id="UP000187609">
    <property type="component" value="Unassembled WGS sequence"/>
</dbReference>
<dbReference type="Gramene" id="OIT33504">
    <property type="protein sequence ID" value="OIT33504"/>
    <property type="gene ID" value="A4A49_41759"/>
</dbReference>
<dbReference type="EMBL" id="MJEQ01000870">
    <property type="protein sequence ID" value="OIT33504.1"/>
    <property type="molecule type" value="Genomic_DNA"/>
</dbReference>
<comment type="caution">
    <text evidence="2">The sequence shown here is derived from an EMBL/GenBank/DDBJ whole genome shotgun (WGS) entry which is preliminary data.</text>
</comment>
<reference evidence="2" key="1">
    <citation type="submission" date="2016-11" db="EMBL/GenBank/DDBJ databases">
        <title>The genome of Nicotiana attenuata.</title>
        <authorList>
            <person name="Xu S."/>
            <person name="Brockmoeller T."/>
            <person name="Gaquerel E."/>
            <person name="Navarro A."/>
            <person name="Kuhl H."/>
            <person name="Gase K."/>
            <person name="Ling Z."/>
            <person name="Zhou W."/>
            <person name="Kreitzer C."/>
            <person name="Stanke M."/>
            <person name="Tang H."/>
            <person name="Lyons E."/>
            <person name="Pandey P."/>
            <person name="Pandey S.P."/>
            <person name="Timmermann B."/>
            <person name="Baldwin I.T."/>
        </authorList>
    </citation>
    <scope>NUCLEOTIDE SEQUENCE [LARGE SCALE GENOMIC DNA]</scope>
    <source>
        <strain evidence="2">UT</strain>
    </source>
</reference>
<accession>A0A314KXT2</accession>
<feature type="region of interest" description="Disordered" evidence="1">
    <location>
        <begin position="1"/>
        <end position="25"/>
    </location>
</feature>
<evidence type="ECO:0000313" key="3">
    <source>
        <dbReference type="Proteomes" id="UP000187609"/>
    </source>
</evidence>
<dbReference type="AlphaFoldDB" id="A0A314KXT2"/>
<evidence type="ECO:0000256" key="1">
    <source>
        <dbReference type="SAM" id="MobiDB-lite"/>
    </source>
</evidence>
<organism evidence="2 3">
    <name type="scientific">Nicotiana attenuata</name>
    <name type="common">Coyote tobacco</name>
    <dbReference type="NCBI Taxonomy" id="49451"/>
    <lineage>
        <taxon>Eukaryota</taxon>
        <taxon>Viridiplantae</taxon>
        <taxon>Streptophyta</taxon>
        <taxon>Embryophyta</taxon>
        <taxon>Tracheophyta</taxon>
        <taxon>Spermatophyta</taxon>
        <taxon>Magnoliopsida</taxon>
        <taxon>eudicotyledons</taxon>
        <taxon>Gunneridae</taxon>
        <taxon>Pentapetalae</taxon>
        <taxon>asterids</taxon>
        <taxon>lamiids</taxon>
        <taxon>Solanales</taxon>
        <taxon>Solanaceae</taxon>
        <taxon>Nicotianoideae</taxon>
        <taxon>Nicotianeae</taxon>
        <taxon>Nicotiana</taxon>
    </lineage>
</organism>
<sequence length="95" mass="10527">MSEMSSKNHKNESSGEIHPDKKARRHELYRMMQDDKKEALLARARARASKGETSGRQLPACSLINSFVTASSSMSANTSSEQYLPFVGYSINETG</sequence>
<gene>
    <name evidence="2" type="ORF">A4A49_41759</name>
</gene>
<evidence type="ECO:0000313" key="2">
    <source>
        <dbReference type="EMBL" id="OIT33504.1"/>
    </source>
</evidence>
<protein>
    <submittedName>
        <fullName evidence="2">Uncharacterized protein</fullName>
    </submittedName>
</protein>
<name>A0A314KXT2_NICAT</name>
<feature type="compositionally biased region" description="Basic and acidic residues" evidence="1">
    <location>
        <begin position="9"/>
        <end position="25"/>
    </location>
</feature>
<proteinExistence type="predicted"/>
<keyword evidence="3" id="KW-1185">Reference proteome</keyword>